<proteinExistence type="predicted"/>
<dbReference type="EMBL" id="KZ293802">
    <property type="protein sequence ID" value="PBK79188.1"/>
    <property type="molecule type" value="Genomic_DNA"/>
</dbReference>
<evidence type="ECO:0000313" key="2">
    <source>
        <dbReference type="EMBL" id="PBK79791.1"/>
    </source>
</evidence>
<organism evidence="1 3">
    <name type="scientific">Armillaria gallica</name>
    <name type="common">Bulbous honey fungus</name>
    <name type="synonym">Armillaria bulbosa</name>
    <dbReference type="NCBI Taxonomy" id="47427"/>
    <lineage>
        <taxon>Eukaryota</taxon>
        <taxon>Fungi</taxon>
        <taxon>Dikarya</taxon>
        <taxon>Basidiomycota</taxon>
        <taxon>Agaricomycotina</taxon>
        <taxon>Agaricomycetes</taxon>
        <taxon>Agaricomycetidae</taxon>
        <taxon>Agaricales</taxon>
        <taxon>Marasmiineae</taxon>
        <taxon>Physalacriaceae</taxon>
        <taxon>Armillaria</taxon>
    </lineage>
</organism>
<evidence type="ECO:0000313" key="1">
    <source>
        <dbReference type="EMBL" id="PBK79188.1"/>
    </source>
</evidence>
<dbReference type="InParanoid" id="A0A2H3CLC7"/>
<keyword evidence="3" id="KW-1185">Reference proteome</keyword>
<dbReference type="AlphaFoldDB" id="A0A2H3CLC7"/>
<reference evidence="3" key="1">
    <citation type="journal article" date="2017" name="Nat. Ecol. Evol.">
        <title>Genome expansion and lineage-specific genetic innovations in the forest pathogenic fungi Armillaria.</title>
        <authorList>
            <person name="Sipos G."/>
            <person name="Prasanna A.N."/>
            <person name="Walter M.C."/>
            <person name="O'Connor E."/>
            <person name="Balint B."/>
            <person name="Krizsan K."/>
            <person name="Kiss B."/>
            <person name="Hess J."/>
            <person name="Varga T."/>
            <person name="Slot J."/>
            <person name="Riley R."/>
            <person name="Boka B."/>
            <person name="Rigling D."/>
            <person name="Barry K."/>
            <person name="Lee J."/>
            <person name="Mihaltcheva S."/>
            <person name="LaButti K."/>
            <person name="Lipzen A."/>
            <person name="Waldron R."/>
            <person name="Moloney N.M."/>
            <person name="Sperisen C."/>
            <person name="Kredics L."/>
            <person name="Vagvoelgyi C."/>
            <person name="Patrignani A."/>
            <person name="Fitzpatrick D."/>
            <person name="Nagy I."/>
            <person name="Doyle S."/>
            <person name="Anderson J.B."/>
            <person name="Grigoriev I.V."/>
            <person name="Gueldener U."/>
            <person name="Muensterkoetter M."/>
            <person name="Nagy L.G."/>
        </authorList>
    </citation>
    <scope>NUCLEOTIDE SEQUENCE [LARGE SCALE GENOMIC DNA]</scope>
    <source>
        <strain evidence="3">Ar21-2</strain>
    </source>
</reference>
<gene>
    <name evidence="2" type="ORF">ARMGADRAFT_1092753</name>
    <name evidence="1" type="ORF">ARMGADRAFT_1093375</name>
</gene>
<protein>
    <submittedName>
        <fullName evidence="1">Uncharacterized protein</fullName>
    </submittedName>
</protein>
<dbReference type="EMBL" id="KZ293759">
    <property type="protein sequence ID" value="PBK79791.1"/>
    <property type="molecule type" value="Genomic_DNA"/>
</dbReference>
<reference evidence="1" key="2">
    <citation type="journal article" date="2017" name="Nat. Ecol. Evol.">
        <title>Lineage-specific genetic innovations streamline the genomes of Armillaria species to pathogenesis.</title>
        <authorList>
            <consortium name="DOE Joint Genome Institute"/>
            <person name="Sipos G."/>
            <person name="Prasanna A.N."/>
            <person name="Walter M.C."/>
            <person name="O'Connor E."/>
            <person name="Balint B."/>
            <person name="Krizsan K."/>
            <person name="Kiss B."/>
            <person name="Hess J."/>
            <person name="Varga T."/>
            <person name="Slot J."/>
            <person name="Riley R."/>
            <person name="Boka B."/>
            <person name="Rigling D."/>
            <person name="Barry K."/>
            <person name="Lee J."/>
            <person name="Mihaltcheva S."/>
            <person name="LaButti K."/>
            <person name="Lipzen A."/>
            <person name="Waldron R."/>
            <person name="Moloney N.M."/>
            <person name="Sperisen C."/>
            <person name="Kredics L."/>
            <person name="Vagvolgyi C."/>
            <person name="Patrignani A."/>
            <person name="Fitzpatrick D."/>
            <person name="Nagy I."/>
            <person name="Doyle S."/>
            <person name="Anderson J."/>
            <person name="Grigoriev I.V."/>
            <person name="Guldener U."/>
            <person name="Munsterkotter M."/>
            <person name="Nagy L.G."/>
        </authorList>
    </citation>
    <scope>NUCLEOTIDE SEQUENCE [LARGE SCALE GENOMIC DNA]</scope>
    <source>
        <strain evidence="1">Ar21-2</strain>
    </source>
</reference>
<sequence>MALKRARRKGFGIFGSEPQFAQGTKSSQFQTQFNTAFTISATFEQETDLSVLHIATALTTAYISASSRTPHNWRLKSARTLAPASFVRKGRWIYLVHIRLHSTTAITNHTTSRTLDSRNQCRPQSVEVWQMEETRVADWEEP</sequence>
<accession>A0A2H3CLC7</accession>
<evidence type="ECO:0000313" key="3">
    <source>
        <dbReference type="Proteomes" id="UP000217790"/>
    </source>
</evidence>
<dbReference type="Proteomes" id="UP000217790">
    <property type="component" value="Unassembled WGS sequence"/>
</dbReference>
<name>A0A2H3CLC7_ARMGA</name>